<evidence type="ECO:0000313" key="1">
    <source>
        <dbReference type="EMBL" id="GFU18511.1"/>
    </source>
</evidence>
<sequence>MISHSPASRETSKVQHLFISVGVIAYIKPYNPISEIKARIKAYNTRYFSKFLSNLERNGNCELRGSGYLATSSKTWYDMCLPLLLVGRFQAIGECPMSWTESTRFCTDSIGHLPPVTSLVTGTTYASIFCAICH</sequence>
<proteinExistence type="predicted"/>
<accession>A0A8X6QCY1</accession>
<protein>
    <submittedName>
        <fullName evidence="1">Uncharacterized protein</fullName>
    </submittedName>
</protein>
<reference evidence="1" key="1">
    <citation type="submission" date="2020-08" db="EMBL/GenBank/DDBJ databases">
        <title>Multicomponent nature underlies the extraordinary mechanical properties of spider dragline silk.</title>
        <authorList>
            <person name="Kono N."/>
            <person name="Nakamura H."/>
            <person name="Mori M."/>
            <person name="Yoshida Y."/>
            <person name="Ohtoshi R."/>
            <person name="Malay A.D."/>
            <person name="Moran D.A.P."/>
            <person name="Tomita M."/>
            <person name="Numata K."/>
            <person name="Arakawa K."/>
        </authorList>
    </citation>
    <scope>NUCLEOTIDE SEQUENCE</scope>
</reference>
<name>A0A8X6QCY1_NEPPI</name>
<comment type="caution">
    <text evidence="1">The sequence shown here is derived from an EMBL/GenBank/DDBJ whole genome shotgun (WGS) entry which is preliminary data.</text>
</comment>
<evidence type="ECO:0000313" key="2">
    <source>
        <dbReference type="Proteomes" id="UP000887013"/>
    </source>
</evidence>
<organism evidence="1 2">
    <name type="scientific">Nephila pilipes</name>
    <name type="common">Giant wood spider</name>
    <name type="synonym">Nephila maculata</name>
    <dbReference type="NCBI Taxonomy" id="299642"/>
    <lineage>
        <taxon>Eukaryota</taxon>
        <taxon>Metazoa</taxon>
        <taxon>Ecdysozoa</taxon>
        <taxon>Arthropoda</taxon>
        <taxon>Chelicerata</taxon>
        <taxon>Arachnida</taxon>
        <taxon>Araneae</taxon>
        <taxon>Araneomorphae</taxon>
        <taxon>Entelegynae</taxon>
        <taxon>Araneoidea</taxon>
        <taxon>Nephilidae</taxon>
        <taxon>Nephila</taxon>
    </lineage>
</organism>
<dbReference type="EMBL" id="BMAW01030889">
    <property type="protein sequence ID" value="GFU18511.1"/>
    <property type="molecule type" value="Genomic_DNA"/>
</dbReference>
<gene>
    <name evidence="1" type="ORF">NPIL_303391</name>
</gene>
<dbReference type="AlphaFoldDB" id="A0A8X6QCY1"/>
<keyword evidence="2" id="KW-1185">Reference proteome</keyword>
<dbReference type="Proteomes" id="UP000887013">
    <property type="component" value="Unassembled WGS sequence"/>
</dbReference>